<proteinExistence type="predicted"/>
<reference evidence="2" key="1">
    <citation type="journal article" date="2023" name="Nat. Commun.">
        <title>Diploid and tetraploid genomes of Acorus and the evolution of monocots.</title>
        <authorList>
            <person name="Ma L."/>
            <person name="Liu K.W."/>
            <person name="Li Z."/>
            <person name="Hsiao Y.Y."/>
            <person name="Qi Y."/>
            <person name="Fu T."/>
            <person name="Tang G.D."/>
            <person name="Zhang D."/>
            <person name="Sun W.H."/>
            <person name="Liu D.K."/>
            <person name="Li Y."/>
            <person name="Chen G.Z."/>
            <person name="Liu X.D."/>
            <person name="Liao X.Y."/>
            <person name="Jiang Y.T."/>
            <person name="Yu X."/>
            <person name="Hao Y."/>
            <person name="Huang J."/>
            <person name="Zhao X.W."/>
            <person name="Ke S."/>
            <person name="Chen Y.Y."/>
            <person name="Wu W.L."/>
            <person name="Hsu J.L."/>
            <person name="Lin Y.F."/>
            <person name="Huang M.D."/>
            <person name="Li C.Y."/>
            <person name="Huang L."/>
            <person name="Wang Z.W."/>
            <person name="Zhao X."/>
            <person name="Zhong W.Y."/>
            <person name="Peng D.H."/>
            <person name="Ahmad S."/>
            <person name="Lan S."/>
            <person name="Zhang J.S."/>
            <person name="Tsai W.C."/>
            <person name="Van de Peer Y."/>
            <person name="Liu Z.J."/>
        </authorList>
    </citation>
    <scope>NUCLEOTIDE SEQUENCE</scope>
    <source>
        <strain evidence="2">CP</strain>
    </source>
</reference>
<feature type="region of interest" description="Disordered" evidence="1">
    <location>
        <begin position="497"/>
        <end position="520"/>
    </location>
</feature>
<dbReference type="Proteomes" id="UP001180020">
    <property type="component" value="Unassembled WGS sequence"/>
</dbReference>
<dbReference type="AlphaFoldDB" id="A0AAV9DD34"/>
<organism evidence="2 3">
    <name type="scientific">Acorus calamus</name>
    <name type="common">Sweet flag</name>
    <dbReference type="NCBI Taxonomy" id="4465"/>
    <lineage>
        <taxon>Eukaryota</taxon>
        <taxon>Viridiplantae</taxon>
        <taxon>Streptophyta</taxon>
        <taxon>Embryophyta</taxon>
        <taxon>Tracheophyta</taxon>
        <taxon>Spermatophyta</taxon>
        <taxon>Magnoliopsida</taxon>
        <taxon>Liliopsida</taxon>
        <taxon>Acoraceae</taxon>
        <taxon>Acorus</taxon>
    </lineage>
</organism>
<comment type="caution">
    <text evidence="2">The sequence shown here is derived from an EMBL/GenBank/DDBJ whole genome shotgun (WGS) entry which is preliminary data.</text>
</comment>
<sequence length="665" mass="74737">MWISEQQPLRLNPAEVGDIIAAVCSETSSPNLKHMTMSSRLSNHSDKPSMDVAASVLIKLIIDMYVLDSETAAPLTISMLEEMLLSPRVACRVRVFDLILNLGVHAHLLEPVLSDDPPAIEEDDSSQEPYINSEGQFVTLIEEREEIVWSSALSCLFYFVCNRGKIWRYRLEGLDIRVVKVLLEISREHAWAEAVHCKLIGMLANMFYQLSDAPPKSAAIGPTFIAERVNLLGGIEFICLEYSRANLREEKRNLFTVLFDYVLYQINESCSVEGGSFGIDEIQFIATMLILVDAPEAFYVAVKHGVEGIGEILRRSISAALSKSPNYERLDLLLEKITKKFDTIITNFTRLDNEFSYMICITKSNKSLERIEDRLIDSEIKMKVKLSWATLHSLLHSERSAYRHNGYIWLVELLVSEISEEGEKNENEMQHLGREDMAGYDLGDKCLEKANAVVDIMSSSLLLVYQINETDRINILKMCDMLFSQLSLRRLPSHGTPFEDLTTPAKNSSKKDDSGGYNEPGLHNLLKVKSNIQGEFLGSTSSRTSHGDIPLIDETASMAALLLCGYATVPMQLVVRVPTALFYWPLLQLASAATDDVALGVAVGSKGRGNNPDPAAFEDVGGEEFFRQVQRMMTEEPEKYQRMLQSLIFKAQQIMSEFVNSGWKR</sequence>
<dbReference type="PANTHER" id="PTHR34958:SF1">
    <property type="entry name" value="ARMADILLO-LIKE HELICAL DOMAIN-CONTAINING PROTEIN"/>
    <property type="match status" value="1"/>
</dbReference>
<keyword evidence="3" id="KW-1185">Reference proteome</keyword>
<dbReference type="PANTHER" id="PTHR34958">
    <property type="entry name" value="CONDITIONAL LOSS-OF-GROWTH 1"/>
    <property type="match status" value="1"/>
</dbReference>
<reference evidence="2" key="2">
    <citation type="submission" date="2023-06" db="EMBL/GenBank/DDBJ databases">
        <authorList>
            <person name="Ma L."/>
            <person name="Liu K.-W."/>
            <person name="Li Z."/>
            <person name="Hsiao Y.-Y."/>
            <person name="Qi Y."/>
            <person name="Fu T."/>
            <person name="Tang G."/>
            <person name="Zhang D."/>
            <person name="Sun W.-H."/>
            <person name="Liu D.-K."/>
            <person name="Li Y."/>
            <person name="Chen G.-Z."/>
            <person name="Liu X.-D."/>
            <person name="Liao X.-Y."/>
            <person name="Jiang Y.-T."/>
            <person name="Yu X."/>
            <person name="Hao Y."/>
            <person name="Huang J."/>
            <person name="Zhao X.-W."/>
            <person name="Ke S."/>
            <person name="Chen Y.-Y."/>
            <person name="Wu W.-L."/>
            <person name="Hsu J.-L."/>
            <person name="Lin Y.-F."/>
            <person name="Huang M.-D."/>
            <person name="Li C.-Y."/>
            <person name="Huang L."/>
            <person name="Wang Z.-W."/>
            <person name="Zhao X."/>
            <person name="Zhong W.-Y."/>
            <person name="Peng D.-H."/>
            <person name="Ahmad S."/>
            <person name="Lan S."/>
            <person name="Zhang J.-S."/>
            <person name="Tsai W.-C."/>
            <person name="Van De Peer Y."/>
            <person name="Liu Z.-J."/>
        </authorList>
    </citation>
    <scope>NUCLEOTIDE SEQUENCE</scope>
    <source>
        <strain evidence="2">CP</strain>
        <tissue evidence="2">Leaves</tissue>
    </source>
</reference>
<evidence type="ECO:0000313" key="3">
    <source>
        <dbReference type="Proteomes" id="UP001180020"/>
    </source>
</evidence>
<accession>A0AAV9DD34</accession>
<protein>
    <submittedName>
        <fullName evidence="2">Uncharacterized protein</fullName>
    </submittedName>
</protein>
<gene>
    <name evidence="2" type="ORF">QJS10_CPB14g01498</name>
</gene>
<dbReference type="EMBL" id="JAUJYO010000014">
    <property type="protein sequence ID" value="KAK1297953.1"/>
    <property type="molecule type" value="Genomic_DNA"/>
</dbReference>
<name>A0AAV9DD34_ACOCL</name>
<evidence type="ECO:0000256" key="1">
    <source>
        <dbReference type="SAM" id="MobiDB-lite"/>
    </source>
</evidence>
<evidence type="ECO:0000313" key="2">
    <source>
        <dbReference type="EMBL" id="KAK1297953.1"/>
    </source>
</evidence>